<dbReference type="InterPro" id="IPR011048">
    <property type="entry name" value="Haem_d1_sf"/>
</dbReference>
<dbReference type="AlphaFoldDB" id="A0A2T2XHZ2"/>
<dbReference type="Gene3D" id="2.130.10.10">
    <property type="entry name" value="YVTN repeat-like/Quinoprotein amine dehydrogenase"/>
    <property type="match status" value="2"/>
</dbReference>
<dbReference type="PANTHER" id="PTHR47197">
    <property type="entry name" value="PROTEIN NIRF"/>
    <property type="match status" value="1"/>
</dbReference>
<evidence type="ECO:0008006" key="3">
    <source>
        <dbReference type="Google" id="ProtNLM"/>
    </source>
</evidence>
<dbReference type="Proteomes" id="UP000242972">
    <property type="component" value="Unassembled WGS sequence"/>
</dbReference>
<evidence type="ECO:0000313" key="2">
    <source>
        <dbReference type="Proteomes" id="UP000242972"/>
    </source>
</evidence>
<dbReference type="EMBL" id="PXYW01000012">
    <property type="protein sequence ID" value="PSR34086.1"/>
    <property type="molecule type" value="Genomic_DNA"/>
</dbReference>
<proteinExistence type="predicted"/>
<dbReference type="PANTHER" id="PTHR47197:SF3">
    <property type="entry name" value="DIHYDRO-HEME D1 DEHYDROGENASE"/>
    <property type="match status" value="1"/>
</dbReference>
<evidence type="ECO:0000313" key="1">
    <source>
        <dbReference type="EMBL" id="PSR34086.1"/>
    </source>
</evidence>
<protein>
    <recommendedName>
        <fullName evidence="3">YncE family protein</fullName>
    </recommendedName>
</protein>
<accession>A0A2T2XHZ2</accession>
<organism evidence="1 2">
    <name type="scientific">Sulfobacillus benefaciens</name>
    <dbReference type="NCBI Taxonomy" id="453960"/>
    <lineage>
        <taxon>Bacteria</taxon>
        <taxon>Bacillati</taxon>
        <taxon>Bacillota</taxon>
        <taxon>Clostridia</taxon>
        <taxon>Eubacteriales</taxon>
        <taxon>Clostridiales Family XVII. Incertae Sedis</taxon>
        <taxon>Sulfobacillus</taxon>
    </lineage>
</organism>
<name>A0A2T2XHZ2_9FIRM</name>
<dbReference type="PROSITE" id="PS51257">
    <property type="entry name" value="PROKAR_LIPOPROTEIN"/>
    <property type="match status" value="1"/>
</dbReference>
<gene>
    <name evidence="1" type="ORF">C7B46_06705</name>
</gene>
<sequence length="367" mass="38451">MINPRQRISWLIPIIVSGVLLSGCGVAAAKTLSPMKSGSSRTSVAMAGNSSSSGGSLIGVPSDLLVGAAASPPSGPGNGQLLITSMGTGHTLKLPLSTGANAFTLAIDKNMVYVPTLQGTTYVVSLLSHKIIQQFATTPGARIANIGRENNVLLVTGPNNVTAYSLSTLHQLWQTTVGGNALSVVGSHAYLSSNLMSSTLEIDLATGRIVNTIPVGHIEDSVYDSARHTLWLANWSTGDMTIVDTLTNTVLKVIHETGGGGFSVANMMSSPGGFMQITVGPRGQHVYAASFSGNIMVYDALTNTFDKNIPVDIPMAKLSGIAIDPSDQYAYTTVESHQETVSISLKTDKIVSIATGMLSNRWFVISR</sequence>
<dbReference type="InterPro" id="IPR051200">
    <property type="entry name" value="Host-pathogen_enzymatic-act"/>
</dbReference>
<dbReference type="SUPFAM" id="SSF51004">
    <property type="entry name" value="C-terminal (heme d1) domain of cytochrome cd1-nitrite reductase"/>
    <property type="match status" value="1"/>
</dbReference>
<dbReference type="InterPro" id="IPR015943">
    <property type="entry name" value="WD40/YVTN_repeat-like_dom_sf"/>
</dbReference>
<reference evidence="1 2" key="1">
    <citation type="journal article" date="2014" name="BMC Genomics">
        <title>Comparison of environmental and isolate Sulfobacillus genomes reveals diverse carbon, sulfur, nitrogen, and hydrogen metabolisms.</title>
        <authorList>
            <person name="Justice N.B."/>
            <person name="Norman A."/>
            <person name="Brown C.T."/>
            <person name="Singh A."/>
            <person name="Thomas B.C."/>
            <person name="Banfield J.F."/>
        </authorList>
    </citation>
    <scope>NUCLEOTIDE SEQUENCE [LARGE SCALE GENOMIC DNA]</scope>
    <source>
        <strain evidence="1">AMDSBA4</strain>
    </source>
</reference>
<comment type="caution">
    <text evidence="1">The sequence shown here is derived from an EMBL/GenBank/DDBJ whole genome shotgun (WGS) entry which is preliminary data.</text>
</comment>